<protein>
    <submittedName>
        <fullName evidence="2">Sec-c motif</fullName>
    </submittedName>
</protein>
<dbReference type="InterPro" id="IPR004027">
    <property type="entry name" value="SEC_C_motif"/>
</dbReference>
<dbReference type="Proteomes" id="UP000507962">
    <property type="component" value="Unassembled WGS sequence"/>
</dbReference>
<accession>A0A4U8YP07</accession>
<keyword evidence="3" id="KW-1185">Reference proteome</keyword>
<reference evidence="2 3" key="1">
    <citation type="submission" date="2019-03" db="EMBL/GenBank/DDBJ databases">
        <authorList>
            <person name="Nijsse B."/>
        </authorList>
    </citation>
    <scope>NUCLEOTIDE SEQUENCE [LARGE SCALE GENOMIC DNA]</scope>
    <source>
        <strain evidence="2">Desulfoluna butyratoxydans MSL71</strain>
    </source>
</reference>
<evidence type="ECO:0000259" key="1">
    <source>
        <dbReference type="Pfam" id="PF08378"/>
    </source>
</evidence>
<dbReference type="SUPFAM" id="SSF103642">
    <property type="entry name" value="Sec-C motif"/>
    <property type="match status" value="1"/>
</dbReference>
<dbReference type="Gene3D" id="3.10.450.50">
    <property type="match status" value="1"/>
</dbReference>
<dbReference type="PANTHER" id="PTHR33747">
    <property type="entry name" value="UPF0225 PROTEIN SCO1677"/>
    <property type="match status" value="1"/>
</dbReference>
<dbReference type="Pfam" id="PF02810">
    <property type="entry name" value="SEC-C"/>
    <property type="match status" value="1"/>
</dbReference>
<dbReference type="Pfam" id="PF08378">
    <property type="entry name" value="NERD"/>
    <property type="match status" value="1"/>
</dbReference>
<organism evidence="2 3">
    <name type="scientific">Desulfoluna butyratoxydans</name>
    <dbReference type="NCBI Taxonomy" id="231438"/>
    <lineage>
        <taxon>Bacteria</taxon>
        <taxon>Pseudomonadati</taxon>
        <taxon>Thermodesulfobacteriota</taxon>
        <taxon>Desulfobacteria</taxon>
        <taxon>Desulfobacterales</taxon>
        <taxon>Desulfolunaceae</taxon>
        <taxon>Desulfoluna</taxon>
    </lineage>
</organism>
<dbReference type="InterPro" id="IPR011528">
    <property type="entry name" value="NERD"/>
</dbReference>
<dbReference type="PANTHER" id="PTHR33747:SF1">
    <property type="entry name" value="ADENYLATE CYCLASE-ASSOCIATED CAP C-TERMINAL DOMAIN-CONTAINING PROTEIN"/>
    <property type="match status" value="1"/>
</dbReference>
<dbReference type="RefSeq" id="WP_180141866.1">
    <property type="nucleotide sequence ID" value="NZ_CAADHO010000005.1"/>
</dbReference>
<evidence type="ECO:0000313" key="2">
    <source>
        <dbReference type="EMBL" id="VFQ45394.1"/>
    </source>
</evidence>
<feature type="domain" description="NERD" evidence="1">
    <location>
        <begin position="301"/>
        <end position="394"/>
    </location>
</feature>
<dbReference type="AlphaFoldDB" id="A0A4U8YP07"/>
<evidence type="ECO:0000313" key="3">
    <source>
        <dbReference type="Proteomes" id="UP000507962"/>
    </source>
</evidence>
<gene>
    <name evidence="2" type="ORF">MSL71_30510</name>
</gene>
<proteinExistence type="predicted"/>
<name>A0A4U8YP07_9BACT</name>
<dbReference type="EMBL" id="CAADHO010000005">
    <property type="protein sequence ID" value="VFQ45394.1"/>
    <property type="molecule type" value="Genomic_DNA"/>
</dbReference>
<sequence>MESEKRTENEIFSELESICQSSGYVHAIAYFCFRDNTIGYTDEMNVDDVLRQYTTERLVRTEISTIIGLACKTTLDTTHPGPAKIQEYIDRTDALLLELHKAMMPPIKELIDPNKLSDPDFNPFKNGDMLRESIFYGGESAYNFQYKDLSLIKYKHDSKWFQDNKGYSVEQAWILVSSLGQLQNNKINKVFPALTEKHPNEWTIYPSFTFTAEELSELSGIEISITKSFIESFVVPESIDNNTFAALDDFNPLNAYPIIKVSDTEYLLFQNYSLVEAMYETPFFWFNDDKGYKNKAKENRGLFTEKFSEERLKLVFGENRVFTNIDIYKDKKTRVGEIDVLVVFSNRAIVLQAKSKKLTIAARKGNDNCLREDFKKAVQDAYDQAFSCSEFLNDQNYKLIDSDGNELTLNRNYREIYPFCVISDHYPALSFQARQFLKYNTTNEIMPPFIMDVFLLDVMTEMLQSPLYFLSYINRRVTYSERILSNHELTILSYHLKQNLWIENDVSMIQLGDDICADLDLSMLNRRYKTPGVDTPDGILTKFRGTTFGQIINEIDNLDDPATIDLGFMLLSLSSDTVNQINNSIDHLCNLHMQDSKHHDLTLGFDKGQSGLTIHCNSDRSEVSAPRLRNHCHKRKYALKAKTWFGLCIVPKSKRIKFGLELSFDWEQSDQMDELTKDLPAPQILSNGRKFNFRTKKRHGRKIGRNEPCPCGSGKKYKKCCLN</sequence>